<keyword evidence="1" id="KW-0496">Mitochondrion</keyword>
<gene>
    <name evidence="1" type="ORF">ABT39_MTgene2931</name>
</gene>
<sequence>MYPIAEAKRNSSAEMAAGAEIRPLNLCFCWEALCLTYQTEVLYDTNARYYD</sequence>
<reference evidence="1" key="1">
    <citation type="journal article" date="2015" name="Genome Biol. Evol.">
        <title>Organellar Genomes of White Spruce (Picea glauca): Assembly and Annotation.</title>
        <authorList>
            <person name="Jackman S.D."/>
            <person name="Warren R.L."/>
            <person name="Gibb E.A."/>
            <person name="Vandervalk B.P."/>
            <person name="Mohamadi H."/>
            <person name="Chu J."/>
            <person name="Raymond A."/>
            <person name="Pleasance S."/>
            <person name="Coope R."/>
            <person name="Wildung M.R."/>
            <person name="Ritland C.E."/>
            <person name="Bousquet J."/>
            <person name="Jones S.J."/>
            <person name="Bohlmann J."/>
            <person name="Birol I."/>
        </authorList>
    </citation>
    <scope>NUCLEOTIDE SEQUENCE [LARGE SCALE GENOMIC DNA]</scope>
    <source>
        <tissue evidence="1">Flushing bud</tissue>
    </source>
</reference>
<evidence type="ECO:0000313" key="1">
    <source>
        <dbReference type="EMBL" id="KUM49704.1"/>
    </source>
</evidence>
<name>A0A101M2G8_PICGL</name>
<dbReference type="EMBL" id="LKAM01000002">
    <property type="protein sequence ID" value="KUM49704.1"/>
    <property type="molecule type" value="Genomic_DNA"/>
</dbReference>
<accession>A0A101M2G8</accession>
<comment type="caution">
    <text evidence="1">The sequence shown here is derived from an EMBL/GenBank/DDBJ whole genome shotgun (WGS) entry which is preliminary data.</text>
</comment>
<proteinExistence type="predicted"/>
<dbReference type="AlphaFoldDB" id="A0A101M2G8"/>
<protein>
    <submittedName>
        <fullName evidence="1">Uncharacterized protein</fullName>
    </submittedName>
</protein>
<geneLocation type="mitochondrion" evidence="1"/>
<organism evidence="1">
    <name type="scientific">Picea glauca</name>
    <name type="common">White spruce</name>
    <name type="synonym">Pinus glauca</name>
    <dbReference type="NCBI Taxonomy" id="3330"/>
    <lineage>
        <taxon>Eukaryota</taxon>
        <taxon>Viridiplantae</taxon>
        <taxon>Streptophyta</taxon>
        <taxon>Embryophyta</taxon>
        <taxon>Tracheophyta</taxon>
        <taxon>Spermatophyta</taxon>
        <taxon>Pinopsida</taxon>
        <taxon>Pinidae</taxon>
        <taxon>Conifers I</taxon>
        <taxon>Pinales</taxon>
        <taxon>Pinaceae</taxon>
        <taxon>Picea</taxon>
    </lineage>
</organism>